<dbReference type="InterPro" id="IPR007085">
    <property type="entry name" value="DNA/pantothenate-metab_flavo_C"/>
</dbReference>
<dbReference type="Gene3D" id="3.40.50.1950">
    <property type="entry name" value="Flavin prenyltransferase-like"/>
    <property type="match status" value="1"/>
</dbReference>
<dbReference type="GO" id="GO:0015941">
    <property type="term" value="P:pantothenate catabolic process"/>
    <property type="evidence" value="ECO:0007669"/>
    <property type="project" value="InterPro"/>
</dbReference>
<dbReference type="GO" id="GO:0046872">
    <property type="term" value="F:metal ion binding"/>
    <property type="evidence" value="ECO:0007669"/>
    <property type="project" value="UniProtKB-KW"/>
</dbReference>
<keyword evidence="3" id="KW-0479">Metal-binding</keyword>
<keyword evidence="2 3" id="KW-0456">Lyase</keyword>
<comment type="pathway">
    <text evidence="3 4">Cofactor biosynthesis; coenzyme A biosynthesis; CoA from (R)-pantothenate: step 2/5.</text>
</comment>
<keyword evidence="3 4" id="KW-0288">FMN</keyword>
<organism evidence="7 8">
    <name type="scientific">Mycolicibacterium peregrinum</name>
    <name type="common">Mycobacterium peregrinum</name>
    <dbReference type="NCBI Taxonomy" id="43304"/>
    <lineage>
        <taxon>Bacteria</taxon>
        <taxon>Bacillati</taxon>
        <taxon>Actinomycetota</taxon>
        <taxon>Actinomycetes</taxon>
        <taxon>Mycobacteriales</taxon>
        <taxon>Mycobacteriaceae</taxon>
        <taxon>Mycolicibacterium</taxon>
    </lineage>
</organism>
<keyword evidence="3 4" id="KW-0285">Flavoprotein</keyword>
<dbReference type="Pfam" id="PF02441">
    <property type="entry name" value="Flavoprotein"/>
    <property type="match status" value="1"/>
</dbReference>
<dbReference type="GO" id="GO:0004632">
    <property type="term" value="F:phosphopantothenate--cysteine ligase activity"/>
    <property type="evidence" value="ECO:0007669"/>
    <property type="project" value="UniProtKB-UniRule"/>
</dbReference>
<name>A0A1A0RFY0_MYCPR</name>
<dbReference type="InterPro" id="IPR035929">
    <property type="entry name" value="CoaB-like_sf"/>
</dbReference>
<comment type="catalytic activity">
    <reaction evidence="3 4">
        <text>(R)-4'-phosphopantothenate + L-cysteine + CTP = N-[(R)-4-phosphopantothenoyl]-L-cysteine + CMP + diphosphate + H(+)</text>
        <dbReference type="Rhea" id="RHEA:19397"/>
        <dbReference type="ChEBI" id="CHEBI:10986"/>
        <dbReference type="ChEBI" id="CHEBI:15378"/>
        <dbReference type="ChEBI" id="CHEBI:33019"/>
        <dbReference type="ChEBI" id="CHEBI:35235"/>
        <dbReference type="ChEBI" id="CHEBI:37563"/>
        <dbReference type="ChEBI" id="CHEBI:59458"/>
        <dbReference type="ChEBI" id="CHEBI:60377"/>
        <dbReference type="EC" id="6.3.2.5"/>
    </reaction>
</comment>
<feature type="binding site" evidence="3">
    <location>
        <position position="291"/>
    </location>
    <ligand>
        <name>CTP</name>
        <dbReference type="ChEBI" id="CHEBI:37563"/>
    </ligand>
</feature>
<dbReference type="SUPFAM" id="SSF102645">
    <property type="entry name" value="CoaB-like"/>
    <property type="match status" value="1"/>
</dbReference>
<feature type="binding site" evidence="3">
    <location>
        <position position="281"/>
    </location>
    <ligand>
        <name>CTP</name>
        <dbReference type="ChEBI" id="CHEBI:37563"/>
    </ligand>
</feature>
<gene>
    <name evidence="3" type="primary">coaBC</name>
    <name evidence="7" type="ORF">A5792_12450</name>
</gene>
<feature type="binding site" evidence="3">
    <location>
        <position position="351"/>
    </location>
    <ligand>
        <name>CTP</name>
        <dbReference type="ChEBI" id="CHEBI:37563"/>
    </ligand>
</feature>
<dbReference type="GO" id="GO:0071513">
    <property type="term" value="C:phosphopantothenoylcysteine decarboxylase complex"/>
    <property type="evidence" value="ECO:0007669"/>
    <property type="project" value="TreeGrafter"/>
</dbReference>
<dbReference type="AlphaFoldDB" id="A0A1A0RFY0"/>
<dbReference type="UniPathway" id="UPA00241">
    <property type="reaction ID" value="UER00353"/>
</dbReference>
<dbReference type="HAMAP" id="MF_02225">
    <property type="entry name" value="CoaBC"/>
    <property type="match status" value="1"/>
</dbReference>
<dbReference type="Pfam" id="PF04127">
    <property type="entry name" value="DFP"/>
    <property type="match status" value="1"/>
</dbReference>
<dbReference type="OrthoDB" id="9802554at2"/>
<feature type="binding site" evidence="3">
    <location>
        <position position="333"/>
    </location>
    <ligand>
        <name>CTP</name>
        <dbReference type="ChEBI" id="CHEBI:37563"/>
    </ligand>
</feature>
<dbReference type="GO" id="GO:0004633">
    <property type="term" value="F:phosphopantothenoylcysteine decarboxylase activity"/>
    <property type="evidence" value="ECO:0007669"/>
    <property type="project" value="UniProtKB-UniRule"/>
</dbReference>
<feature type="region of interest" description="Phosphopantothenate--cysteine ligase" evidence="3">
    <location>
        <begin position="192"/>
        <end position="415"/>
    </location>
</feature>
<protein>
    <recommendedName>
        <fullName evidence="3">Coenzyme A biosynthesis bifunctional protein CoaBC</fullName>
    </recommendedName>
    <alternativeName>
        <fullName evidence="3">DNA/pantothenate metabolism flavoprotein</fullName>
    </alternativeName>
    <alternativeName>
        <fullName evidence="3">Phosphopantothenoylcysteine synthetase/decarboxylase</fullName>
        <shortName evidence="3">PPCS-PPCDC</shortName>
    </alternativeName>
    <domain>
        <recommendedName>
            <fullName evidence="3">Phosphopantothenoylcysteine decarboxylase</fullName>
            <shortName evidence="3">PPC decarboxylase</shortName>
            <shortName evidence="3">PPC-DC</shortName>
            <ecNumber evidence="3">4.1.1.36</ecNumber>
        </recommendedName>
        <alternativeName>
            <fullName evidence="3">CoaC</fullName>
        </alternativeName>
    </domain>
    <domain>
        <recommendedName>
            <fullName evidence="3">Phosphopantothenate--cysteine ligase</fullName>
            <ecNumber evidence="3">6.3.2.5</ecNumber>
        </recommendedName>
        <alternativeName>
            <fullName evidence="3">CoaB</fullName>
        </alternativeName>
        <alternativeName>
            <fullName evidence="3">Phosphopantothenoylcysteine synthetase</fullName>
            <shortName evidence="3">PPC synthetase</shortName>
            <shortName evidence="3">PPC-S</shortName>
        </alternativeName>
    </domain>
</protein>
<feature type="domain" description="Flavoprotein" evidence="5">
    <location>
        <begin position="5"/>
        <end position="170"/>
    </location>
</feature>
<comment type="function">
    <text evidence="4">Catalyzes two steps in the biosynthesis of coenzyme A. In the first step cysteine is conjugated to 4'-phosphopantothenate to form 4-phosphopantothenoylcysteine, in the latter compound is decarboxylated to form 4'-phosphopantotheine.</text>
</comment>
<dbReference type="InterPro" id="IPR036551">
    <property type="entry name" value="Flavin_trans-like"/>
</dbReference>
<dbReference type="STRING" id="43304.GCA_001403655_02740"/>
<dbReference type="EC" id="4.1.1.36" evidence="3"/>
<dbReference type="GO" id="GO:0015937">
    <property type="term" value="P:coenzyme A biosynthetic process"/>
    <property type="evidence" value="ECO:0007669"/>
    <property type="project" value="UniProtKB-UniRule"/>
</dbReference>
<evidence type="ECO:0000256" key="2">
    <source>
        <dbReference type="ARBA" id="ARBA00023239"/>
    </source>
</evidence>
<dbReference type="SUPFAM" id="SSF52507">
    <property type="entry name" value="Homo-oligomeric flavin-containing Cys decarboxylases, HFCD"/>
    <property type="match status" value="1"/>
</dbReference>
<comment type="caution">
    <text evidence="7">The sequence shown here is derived from an EMBL/GenBank/DDBJ whole genome shotgun (WGS) entry which is preliminary data.</text>
</comment>
<feature type="binding site" evidence="3">
    <location>
        <position position="355"/>
    </location>
    <ligand>
        <name>CTP</name>
        <dbReference type="ChEBI" id="CHEBI:37563"/>
    </ligand>
</feature>
<dbReference type="Proteomes" id="UP000093902">
    <property type="component" value="Unassembled WGS sequence"/>
</dbReference>
<dbReference type="InterPro" id="IPR005252">
    <property type="entry name" value="CoaBC"/>
</dbReference>
<dbReference type="Gene3D" id="3.40.50.10300">
    <property type="entry name" value="CoaB-like"/>
    <property type="match status" value="1"/>
</dbReference>
<evidence type="ECO:0000259" key="5">
    <source>
        <dbReference type="Pfam" id="PF02441"/>
    </source>
</evidence>
<dbReference type="PANTHER" id="PTHR14359:SF6">
    <property type="entry name" value="PHOSPHOPANTOTHENOYLCYSTEINE DECARBOXYLASE"/>
    <property type="match status" value="1"/>
</dbReference>
<comment type="cofactor">
    <cofactor evidence="3">
        <name>Mg(2+)</name>
        <dbReference type="ChEBI" id="CHEBI:18420"/>
    </cofactor>
</comment>
<evidence type="ECO:0000313" key="8">
    <source>
        <dbReference type="Proteomes" id="UP000093902"/>
    </source>
</evidence>
<evidence type="ECO:0000256" key="1">
    <source>
        <dbReference type="ARBA" id="ARBA00022793"/>
    </source>
</evidence>
<sequence length="415" mass="43019">MSAGKRIVVGVAGGIAAYKACTLVRQLTEAGHSVRVLPTESALRFVGAATFEALSGNPVHTGVFTDVHEVPHVRIGQEADLVVVAPATADLLARAVAGRADDLLTATLLTARCPVLFAPAMHTEMWFHPATVDNVTTLRRRGAVVLEPASGRLTGADSGAGRLPEAEEIATFAQLLLERSDALPYDLAGVKALVTAGGTREPIDPVRFIGNRSSGKQGYAVARVLAQRGADVTLVAGNTAGLVDPAGVDVVHIGSAAQLRDAVSKYAPEANVLVMAAAVADFRPAQVATSKIKKGSASEPNSIDLVRNDDVLAGAVRARGEGQLPNMRAIVGFAAETGDANGDVLFHARAKLQRKGCDLLVVNAVGENRAFEVDNNDGWLLSADGAEAALEHGSKTLMATRIVDAIGAFLGKLDG</sequence>
<dbReference type="PANTHER" id="PTHR14359">
    <property type="entry name" value="HOMO-OLIGOMERIC FLAVIN CONTAINING CYS DECARBOXYLASE FAMILY"/>
    <property type="match status" value="1"/>
</dbReference>
<evidence type="ECO:0000313" key="7">
    <source>
        <dbReference type="EMBL" id="OBB33202.1"/>
    </source>
</evidence>
<comment type="pathway">
    <text evidence="3 4">Cofactor biosynthesis; coenzyme A biosynthesis; CoA from (R)-pantothenate: step 3/5.</text>
</comment>
<evidence type="ECO:0000256" key="4">
    <source>
        <dbReference type="RuleBase" id="RU364078"/>
    </source>
</evidence>
<dbReference type="EC" id="6.3.2.5" evidence="3"/>
<dbReference type="EMBL" id="LZSO01000009">
    <property type="protein sequence ID" value="OBB33202.1"/>
    <property type="molecule type" value="Genomic_DNA"/>
</dbReference>
<dbReference type="NCBIfam" id="TIGR00521">
    <property type="entry name" value="coaBC_dfp"/>
    <property type="match status" value="1"/>
</dbReference>
<evidence type="ECO:0000256" key="3">
    <source>
        <dbReference type="HAMAP-Rule" id="MF_02225"/>
    </source>
</evidence>
<keyword evidence="3 4" id="KW-0436">Ligase</keyword>
<proteinExistence type="inferred from homology"/>
<comment type="caution">
    <text evidence="3">Lacks conserved residue(s) required for the propagation of feature annotation.</text>
</comment>
<feature type="region of interest" description="Phosphopantothenoylcysteine decarboxylase" evidence="3">
    <location>
        <begin position="1"/>
        <end position="191"/>
    </location>
</feature>
<comment type="similarity">
    <text evidence="3 4">In the C-terminal section; belongs to the PPC synthetase family.</text>
</comment>
<reference evidence="8" key="1">
    <citation type="submission" date="2016-06" db="EMBL/GenBank/DDBJ databases">
        <authorList>
            <person name="Sutton G."/>
            <person name="Brinkac L."/>
            <person name="Sanka R."/>
            <person name="Adams M."/>
            <person name="Lau E."/>
            <person name="Mehaffy C."/>
            <person name="Tameris M."/>
            <person name="Hatherill M."/>
            <person name="Hanekom W."/>
            <person name="Mahomed H."/>
            <person name="Mcshane H."/>
        </authorList>
    </citation>
    <scope>NUCLEOTIDE SEQUENCE [LARGE SCALE GENOMIC DNA]</scope>
    <source>
        <strain evidence="8">852002-51209_SCH5440388</strain>
    </source>
</reference>
<keyword evidence="3" id="KW-0460">Magnesium</keyword>
<keyword evidence="1 3" id="KW-0210">Decarboxylase</keyword>
<keyword evidence="3" id="KW-0511">Multifunctional enzyme</keyword>
<dbReference type="GO" id="GO:0010181">
    <property type="term" value="F:FMN binding"/>
    <property type="evidence" value="ECO:0007669"/>
    <property type="project" value="UniProtKB-UniRule"/>
</dbReference>
<comment type="function">
    <text evidence="3">Catalyzes two sequential steps in the biosynthesis of coenzyme A. In the first step cysteine is conjugated to 4'-phosphopantothenate to form 4-phosphopantothenoylcysteine. In the second step the latter compound is decarboxylated to form 4'-phosphopantotheine.</text>
</comment>
<dbReference type="RefSeq" id="WP_064930019.1">
    <property type="nucleotide sequence ID" value="NZ_LZSO01000009.1"/>
</dbReference>
<feature type="domain" description="DNA/pantothenate metabolism flavoprotein C-terminal" evidence="6">
    <location>
        <begin position="187"/>
        <end position="407"/>
    </location>
</feature>
<comment type="catalytic activity">
    <reaction evidence="3 4">
        <text>N-[(R)-4-phosphopantothenoyl]-L-cysteine + H(+) = (R)-4'-phosphopantetheine + CO2</text>
        <dbReference type="Rhea" id="RHEA:16793"/>
        <dbReference type="ChEBI" id="CHEBI:15378"/>
        <dbReference type="ChEBI" id="CHEBI:16526"/>
        <dbReference type="ChEBI" id="CHEBI:59458"/>
        <dbReference type="ChEBI" id="CHEBI:61723"/>
        <dbReference type="EC" id="4.1.1.36"/>
    </reaction>
</comment>
<comment type="cofactor">
    <cofactor evidence="3">
        <name>FMN</name>
        <dbReference type="ChEBI" id="CHEBI:58210"/>
    </cofactor>
    <text evidence="3">Binds 1 FMN per subunit.</text>
</comment>
<evidence type="ECO:0000259" key="6">
    <source>
        <dbReference type="Pfam" id="PF04127"/>
    </source>
</evidence>
<comment type="similarity">
    <text evidence="3 4">In the N-terminal section; belongs to the HFCD (homo-oligomeric flavin containing Cys decarboxylase) superfamily.</text>
</comment>
<dbReference type="InterPro" id="IPR003382">
    <property type="entry name" value="Flavoprotein"/>
</dbReference>
<accession>A0A1A0RFY0</accession>